<gene>
    <name evidence="1" type="ORF">GWI33_006435</name>
</gene>
<organism evidence="1 2">
    <name type="scientific">Rhynchophorus ferrugineus</name>
    <name type="common">Red palm weevil</name>
    <name type="synonym">Curculio ferrugineus</name>
    <dbReference type="NCBI Taxonomy" id="354439"/>
    <lineage>
        <taxon>Eukaryota</taxon>
        <taxon>Metazoa</taxon>
        <taxon>Ecdysozoa</taxon>
        <taxon>Arthropoda</taxon>
        <taxon>Hexapoda</taxon>
        <taxon>Insecta</taxon>
        <taxon>Pterygota</taxon>
        <taxon>Neoptera</taxon>
        <taxon>Endopterygota</taxon>
        <taxon>Coleoptera</taxon>
        <taxon>Polyphaga</taxon>
        <taxon>Cucujiformia</taxon>
        <taxon>Curculionidae</taxon>
        <taxon>Dryophthorinae</taxon>
        <taxon>Rhynchophorus</taxon>
    </lineage>
</organism>
<dbReference type="EMBL" id="JAACXV010000324">
    <property type="protein sequence ID" value="KAF7280052.1"/>
    <property type="molecule type" value="Genomic_DNA"/>
</dbReference>
<dbReference type="Proteomes" id="UP000625711">
    <property type="component" value="Unassembled WGS sequence"/>
</dbReference>
<reference evidence="1" key="1">
    <citation type="submission" date="2020-08" db="EMBL/GenBank/DDBJ databases">
        <title>Genome sequencing and assembly of the red palm weevil Rhynchophorus ferrugineus.</title>
        <authorList>
            <person name="Dias G.B."/>
            <person name="Bergman C.M."/>
            <person name="Manee M."/>
        </authorList>
    </citation>
    <scope>NUCLEOTIDE SEQUENCE</scope>
    <source>
        <strain evidence="1">AA-2017</strain>
        <tissue evidence="1">Whole larva</tissue>
    </source>
</reference>
<dbReference type="AlphaFoldDB" id="A0A834IEY7"/>
<name>A0A834IEY7_RHYFE</name>
<comment type="caution">
    <text evidence="1">The sequence shown here is derived from an EMBL/GenBank/DDBJ whole genome shotgun (WGS) entry which is preliminary data.</text>
</comment>
<accession>A0A834IEY7</accession>
<sequence length="133" mass="15391">MKYEHVLNKSPKLHCTPRDRFCSHLVGGPNFSFHSVRRQRAWVAFKWGRSRSRRHCSVYVAKEFPISRMMHIQTEIRDGRQSQWPPSPVRTGAVGRGYGHAKELCNAALASVSIFTHAIFRAAAHRWCLLRFC</sequence>
<protein>
    <submittedName>
        <fullName evidence="1">Uncharacterized protein</fullName>
    </submittedName>
</protein>
<keyword evidence="2" id="KW-1185">Reference proteome</keyword>
<evidence type="ECO:0000313" key="2">
    <source>
        <dbReference type="Proteomes" id="UP000625711"/>
    </source>
</evidence>
<proteinExistence type="predicted"/>
<evidence type="ECO:0000313" key="1">
    <source>
        <dbReference type="EMBL" id="KAF7280052.1"/>
    </source>
</evidence>